<dbReference type="Pfam" id="PF12679">
    <property type="entry name" value="ABC2_membrane_2"/>
    <property type="match status" value="1"/>
</dbReference>
<feature type="transmembrane region" description="Helical" evidence="1">
    <location>
        <begin position="207"/>
        <end position="228"/>
    </location>
</feature>
<feature type="transmembrane region" description="Helical" evidence="1">
    <location>
        <begin position="175"/>
        <end position="195"/>
    </location>
</feature>
<gene>
    <name evidence="2" type="ORF">JYB88_07730</name>
</gene>
<keyword evidence="3" id="KW-1185">Reference proteome</keyword>
<accession>A0A974XN67</accession>
<name>A0A974XN67_9GAMM</name>
<keyword evidence="1" id="KW-0812">Transmembrane</keyword>
<feature type="transmembrane region" description="Helical" evidence="1">
    <location>
        <begin position="34"/>
        <end position="52"/>
    </location>
</feature>
<feature type="transmembrane region" description="Helical" evidence="1">
    <location>
        <begin position="133"/>
        <end position="155"/>
    </location>
</feature>
<feature type="transmembrane region" description="Helical" evidence="1">
    <location>
        <begin position="248"/>
        <end position="270"/>
    </location>
</feature>
<dbReference type="EMBL" id="CP071504">
    <property type="protein sequence ID" value="QSX31495.1"/>
    <property type="molecule type" value="Genomic_DNA"/>
</dbReference>
<evidence type="ECO:0000256" key="1">
    <source>
        <dbReference type="SAM" id="Phobius"/>
    </source>
</evidence>
<feature type="transmembrane region" description="Helical" evidence="1">
    <location>
        <begin position="89"/>
        <end position="112"/>
    </location>
</feature>
<dbReference type="KEGG" id="scyp:JYB88_07730"/>
<reference evidence="2 3" key="1">
    <citation type="submission" date="2021-03" db="EMBL/GenBank/DDBJ databases">
        <title>Novel species identification of genus Shewanella.</title>
        <authorList>
            <person name="Liu G."/>
            <person name="Zhang Q."/>
        </authorList>
    </citation>
    <scope>NUCLEOTIDE SEQUENCE [LARGE SCALE GENOMIC DNA]</scope>
    <source>
        <strain evidence="2 3">FJAT-53726</strain>
    </source>
</reference>
<protein>
    <submittedName>
        <fullName evidence="2">ABC transporter</fullName>
    </submittedName>
</protein>
<keyword evidence="1" id="KW-0472">Membrane</keyword>
<keyword evidence="1" id="KW-1133">Transmembrane helix</keyword>
<organism evidence="2 3">
    <name type="scientific">Shewanella cyperi</name>
    <dbReference type="NCBI Taxonomy" id="2814292"/>
    <lineage>
        <taxon>Bacteria</taxon>
        <taxon>Pseudomonadati</taxon>
        <taxon>Pseudomonadota</taxon>
        <taxon>Gammaproteobacteria</taxon>
        <taxon>Alteromonadales</taxon>
        <taxon>Shewanellaceae</taxon>
        <taxon>Shewanella</taxon>
    </lineage>
</organism>
<dbReference type="GO" id="GO:0005886">
    <property type="term" value="C:plasma membrane"/>
    <property type="evidence" value="ECO:0007669"/>
    <property type="project" value="UniProtKB-SubCell"/>
</dbReference>
<evidence type="ECO:0000313" key="2">
    <source>
        <dbReference type="EMBL" id="QSX31495.1"/>
    </source>
</evidence>
<proteinExistence type="predicted"/>
<dbReference type="Proteomes" id="UP000663281">
    <property type="component" value="Chromosome"/>
</dbReference>
<dbReference type="AlphaFoldDB" id="A0A974XN67"/>
<sequence>MSHSLAPKVPPIASHIFMVATQELKKGFLNIRGLMSMAAFLLVWGLILMYPVRQASSFIRQQGFRDLLSSVFGTQTLDKLFAWPVAELAVFWVLALYLFPLFTLVVAADVFSSDLSRKTLRFMVLRVSRTGLFLGRVLGQLLLQSVYMLAALLATQIMTLMRDASLLGEALSTTVLIYLNLLIIVLPYTTAMALLSLHANSARQASVLAVVFWTLLWIITSLGAYYFPGLGFLSWLMPGSQLSGMINSSAGAALTSAPLPLAQAALLLLLGHLYMQRRAL</sequence>
<evidence type="ECO:0000313" key="3">
    <source>
        <dbReference type="Proteomes" id="UP000663281"/>
    </source>
</evidence>
<dbReference type="RefSeq" id="WP_207326026.1">
    <property type="nucleotide sequence ID" value="NZ_CP071504.1"/>
</dbReference>
<dbReference type="GO" id="GO:0140359">
    <property type="term" value="F:ABC-type transporter activity"/>
    <property type="evidence" value="ECO:0007669"/>
    <property type="project" value="InterPro"/>
</dbReference>